<keyword evidence="4 13" id="KW-0808">Transferase</keyword>
<keyword evidence="10" id="KW-0324">Glycolysis</keyword>
<dbReference type="SUPFAM" id="SSF50800">
    <property type="entry name" value="PK beta-barrel domain-like"/>
    <property type="match status" value="1"/>
</dbReference>
<keyword evidence="11 13" id="KW-0670">Pyruvate</keyword>
<dbReference type="EC" id="2.7.1.40" evidence="3"/>
<keyword evidence="6" id="KW-0547">Nucleotide-binding</keyword>
<dbReference type="GO" id="GO:0016301">
    <property type="term" value="F:kinase activity"/>
    <property type="evidence" value="ECO:0007669"/>
    <property type="project" value="UniProtKB-KW"/>
</dbReference>
<dbReference type="InterPro" id="IPR001697">
    <property type="entry name" value="Pyr_Knase"/>
</dbReference>
<dbReference type="GO" id="GO:0005524">
    <property type="term" value="F:ATP binding"/>
    <property type="evidence" value="ECO:0007669"/>
    <property type="project" value="UniProtKB-KW"/>
</dbReference>
<sequence length="144" mass="15659">MKKTKIVCTIGPKTESEEMLTKMLEAGMNVMRLNFSHGDYAEHGQRIQNLRNVMSKTGKKAAILLDTKGPEIRTIKLEGGNDVSLKAGQTFTFTTDKSVIGNNEIVAVTYEGFTSDLAVGNTVLVDDGLIGMEVTAIEGKQSYL</sequence>
<dbReference type="AlphaFoldDB" id="A0A2X3CIU2"/>
<dbReference type="SUPFAM" id="SSF51621">
    <property type="entry name" value="Phosphoenolpyruvate/pyruvate domain"/>
    <property type="match status" value="1"/>
</dbReference>
<evidence type="ECO:0000259" key="12">
    <source>
        <dbReference type="Pfam" id="PF00224"/>
    </source>
</evidence>
<comment type="pathway">
    <text evidence="1">Carbohydrate degradation; glycolysis; pyruvate from D-glyceraldehyde 3-phosphate: step 5/5.</text>
</comment>
<evidence type="ECO:0000256" key="10">
    <source>
        <dbReference type="ARBA" id="ARBA00023152"/>
    </source>
</evidence>
<dbReference type="FunFam" id="2.40.33.10:FF:000001">
    <property type="entry name" value="Pyruvate kinase"/>
    <property type="match status" value="1"/>
</dbReference>
<dbReference type="GO" id="GO:0004743">
    <property type="term" value="F:pyruvate kinase activity"/>
    <property type="evidence" value="ECO:0007669"/>
    <property type="project" value="UniProtKB-EC"/>
</dbReference>
<dbReference type="GO" id="GO:0030955">
    <property type="term" value="F:potassium ion binding"/>
    <property type="evidence" value="ECO:0007669"/>
    <property type="project" value="InterPro"/>
</dbReference>
<dbReference type="InterPro" id="IPR040442">
    <property type="entry name" value="Pyrv_kinase-like_dom_sf"/>
</dbReference>
<evidence type="ECO:0000256" key="1">
    <source>
        <dbReference type="ARBA" id="ARBA00004997"/>
    </source>
</evidence>
<dbReference type="Gene3D" id="3.20.20.60">
    <property type="entry name" value="Phosphoenolpyruvate-binding domains"/>
    <property type="match status" value="1"/>
</dbReference>
<gene>
    <name evidence="13" type="primary">pykF_1</name>
    <name evidence="13" type="ORF">NCTC9128_01690</name>
</gene>
<dbReference type="Gene3D" id="2.40.33.10">
    <property type="entry name" value="PK beta-barrel domain-like"/>
    <property type="match status" value="1"/>
</dbReference>
<protein>
    <recommendedName>
        <fullName evidence="3">pyruvate kinase</fullName>
        <ecNumber evidence="3">2.7.1.40</ecNumber>
    </recommendedName>
</protein>
<evidence type="ECO:0000256" key="4">
    <source>
        <dbReference type="ARBA" id="ARBA00022679"/>
    </source>
</evidence>
<comment type="similarity">
    <text evidence="2">Belongs to the pyruvate kinase family.</text>
</comment>
<evidence type="ECO:0000256" key="9">
    <source>
        <dbReference type="ARBA" id="ARBA00022842"/>
    </source>
</evidence>
<dbReference type="EMBL" id="UAWN01000006">
    <property type="protein sequence ID" value="SQC12314.1"/>
    <property type="molecule type" value="Genomic_DNA"/>
</dbReference>
<evidence type="ECO:0000256" key="5">
    <source>
        <dbReference type="ARBA" id="ARBA00022723"/>
    </source>
</evidence>
<evidence type="ECO:0000313" key="13">
    <source>
        <dbReference type="EMBL" id="SQC12314.1"/>
    </source>
</evidence>
<evidence type="ECO:0000256" key="3">
    <source>
        <dbReference type="ARBA" id="ARBA00012142"/>
    </source>
</evidence>
<keyword evidence="7 13" id="KW-0418">Kinase</keyword>
<proteinExistence type="inferred from homology"/>
<reference evidence="13 14" key="1">
    <citation type="submission" date="2018-06" db="EMBL/GenBank/DDBJ databases">
        <authorList>
            <consortium name="Pathogen Informatics"/>
            <person name="Doyle S."/>
        </authorList>
    </citation>
    <scope>NUCLEOTIDE SEQUENCE [LARGE SCALE GENOMIC DNA]</scope>
    <source>
        <strain evidence="13 14">NCTC9128</strain>
    </source>
</reference>
<dbReference type="InterPro" id="IPR015806">
    <property type="entry name" value="Pyrv_Knase_insert_dom_sf"/>
</dbReference>
<dbReference type="Proteomes" id="UP000251088">
    <property type="component" value="Unassembled WGS sequence"/>
</dbReference>
<dbReference type="InterPro" id="IPR011037">
    <property type="entry name" value="Pyrv_Knase-like_insert_dom_sf"/>
</dbReference>
<organism evidence="13 14">
    <name type="scientific">Klebsiella pneumoniae</name>
    <dbReference type="NCBI Taxonomy" id="573"/>
    <lineage>
        <taxon>Bacteria</taxon>
        <taxon>Pseudomonadati</taxon>
        <taxon>Pseudomonadota</taxon>
        <taxon>Gammaproteobacteria</taxon>
        <taxon>Enterobacterales</taxon>
        <taxon>Enterobacteriaceae</taxon>
        <taxon>Klebsiella/Raoultella group</taxon>
        <taxon>Klebsiella</taxon>
        <taxon>Klebsiella pneumoniae complex</taxon>
    </lineage>
</organism>
<feature type="domain" description="Pyruvate kinase barrel" evidence="12">
    <location>
        <begin position="1"/>
        <end position="141"/>
    </location>
</feature>
<accession>A0A2X3CIU2</accession>
<evidence type="ECO:0000256" key="7">
    <source>
        <dbReference type="ARBA" id="ARBA00022777"/>
    </source>
</evidence>
<evidence type="ECO:0000256" key="6">
    <source>
        <dbReference type="ARBA" id="ARBA00022741"/>
    </source>
</evidence>
<evidence type="ECO:0000256" key="11">
    <source>
        <dbReference type="ARBA" id="ARBA00023317"/>
    </source>
</evidence>
<evidence type="ECO:0000256" key="8">
    <source>
        <dbReference type="ARBA" id="ARBA00022840"/>
    </source>
</evidence>
<dbReference type="InterPro" id="IPR015813">
    <property type="entry name" value="Pyrv/PenolPyrv_kinase-like_dom"/>
</dbReference>
<dbReference type="PANTHER" id="PTHR11817">
    <property type="entry name" value="PYRUVATE KINASE"/>
    <property type="match status" value="1"/>
</dbReference>
<dbReference type="InterPro" id="IPR015793">
    <property type="entry name" value="Pyrv_Knase_brl"/>
</dbReference>
<keyword evidence="9" id="KW-0460">Magnesium</keyword>
<dbReference type="GO" id="GO:0000287">
    <property type="term" value="F:magnesium ion binding"/>
    <property type="evidence" value="ECO:0007669"/>
    <property type="project" value="InterPro"/>
</dbReference>
<keyword evidence="8" id="KW-0067">ATP-binding</keyword>
<evidence type="ECO:0000313" key="14">
    <source>
        <dbReference type="Proteomes" id="UP000251088"/>
    </source>
</evidence>
<dbReference type="Pfam" id="PF00224">
    <property type="entry name" value="PK"/>
    <property type="match status" value="1"/>
</dbReference>
<dbReference type="UniPathway" id="UPA00109">
    <property type="reaction ID" value="UER00188"/>
</dbReference>
<name>A0A2X3CIU2_KLEPN</name>
<evidence type="ECO:0000256" key="2">
    <source>
        <dbReference type="ARBA" id="ARBA00008663"/>
    </source>
</evidence>
<keyword evidence="5" id="KW-0479">Metal-binding</keyword>